<dbReference type="Proteomes" id="UP000236928">
    <property type="component" value="Unassembled WGS sequence"/>
</dbReference>
<keyword evidence="6 11" id="KW-0808">Transferase</keyword>
<dbReference type="AlphaFoldDB" id="A0A2P4YWW7"/>
<evidence type="ECO:0000256" key="10">
    <source>
        <dbReference type="ARBA" id="ARBA00023136"/>
    </source>
</evidence>
<comment type="subcellular location">
    <subcellularLocation>
        <location evidence="1 11">Endoplasmic reticulum membrane</location>
        <topology evidence="1 11">Multi-pass membrane protein</topology>
    </subcellularLocation>
</comment>
<keyword evidence="9 11" id="KW-1133">Transmembrane helix</keyword>
<feature type="transmembrane region" description="Helical" evidence="11">
    <location>
        <begin position="147"/>
        <end position="168"/>
    </location>
</feature>
<evidence type="ECO:0000256" key="8">
    <source>
        <dbReference type="ARBA" id="ARBA00022824"/>
    </source>
</evidence>
<feature type="transmembrane region" description="Helical" evidence="11">
    <location>
        <begin position="310"/>
        <end position="331"/>
    </location>
</feature>
<organism evidence="12 13">
    <name type="scientific">Cryptosporidium meleagridis</name>
    <dbReference type="NCBI Taxonomy" id="93969"/>
    <lineage>
        <taxon>Eukaryota</taxon>
        <taxon>Sar</taxon>
        <taxon>Alveolata</taxon>
        <taxon>Apicomplexa</taxon>
        <taxon>Conoidasida</taxon>
        <taxon>Coccidia</taxon>
        <taxon>Eucoccidiorida</taxon>
        <taxon>Eimeriorina</taxon>
        <taxon>Cryptosporidiidae</taxon>
        <taxon>Cryptosporidium</taxon>
    </lineage>
</organism>
<comment type="caution">
    <text evidence="12">The sequence shown here is derived from an EMBL/GenBank/DDBJ whole genome shotgun (WGS) entry which is preliminary data.</text>
</comment>
<feature type="transmembrane region" description="Helical" evidence="11">
    <location>
        <begin position="180"/>
        <end position="210"/>
    </location>
</feature>
<keyword evidence="5 11" id="KW-0328">Glycosyltransferase</keyword>
<evidence type="ECO:0000256" key="7">
    <source>
        <dbReference type="ARBA" id="ARBA00022692"/>
    </source>
</evidence>
<evidence type="ECO:0000256" key="3">
    <source>
        <dbReference type="ARBA" id="ARBA00011071"/>
    </source>
</evidence>
<evidence type="ECO:0000256" key="4">
    <source>
        <dbReference type="ARBA" id="ARBA00022502"/>
    </source>
</evidence>
<evidence type="ECO:0000256" key="11">
    <source>
        <dbReference type="RuleBase" id="RU365064"/>
    </source>
</evidence>
<keyword evidence="7 11" id="KW-0812">Transmembrane</keyword>
<gene>
    <name evidence="12" type="ORF">CmeUKMEL1_01545</name>
</gene>
<reference evidence="12 13" key="1">
    <citation type="submission" date="2014-04" db="EMBL/GenBank/DDBJ databases">
        <title>Comparative Genomics of Cryptosporidium Species.</title>
        <authorList>
            <person name="Silva J.C."/>
            <person name="Su Q."/>
            <person name="Chalmers R."/>
            <person name="Chibucos M.C."/>
            <person name="Elwin K."/>
            <person name="Godinez A."/>
            <person name="Guo F."/>
            <person name="Huynh K."/>
            <person name="Orvis J."/>
            <person name="Ott S."/>
            <person name="Sadzewicz L."/>
            <person name="Sengamalay N."/>
            <person name="Shetty A."/>
            <person name="Sun M."/>
            <person name="Tallon L."/>
            <person name="Xiao L."/>
            <person name="Zhang H."/>
            <person name="Fraser C.M."/>
            <person name="Zhu G."/>
            <person name="Kissinger J."/>
            <person name="Widmer G."/>
        </authorList>
    </citation>
    <scope>NUCLEOTIDE SEQUENCE [LARGE SCALE GENOMIC DNA]</scope>
    <source>
        <strain evidence="12 13">UKMEL1</strain>
    </source>
</reference>
<evidence type="ECO:0000256" key="5">
    <source>
        <dbReference type="ARBA" id="ARBA00022676"/>
    </source>
</evidence>
<comment type="pathway">
    <text evidence="2 11">Glycolipid biosynthesis; glycosylphosphatidylinositol-anchor biosynthesis.</text>
</comment>
<evidence type="ECO:0000256" key="6">
    <source>
        <dbReference type="ARBA" id="ARBA00022679"/>
    </source>
</evidence>
<keyword evidence="13" id="KW-1185">Reference proteome</keyword>
<keyword evidence="8 11" id="KW-0256">Endoplasmic reticulum</keyword>
<dbReference type="Pfam" id="PF05007">
    <property type="entry name" value="Mannosyl_trans"/>
    <property type="match status" value="1"/>
</dbReference>
<sequence length="462" mass="53744">MLSERTIGKVFRYVVEHVYLSTTCLHLLVLFYGLLQDRFNVSVKFTDIDYMVFTDAAKAVLQGKSPYTRHTYRYTPLLAYITSINIIFKMEILSKLLFCAVNILSGRILEWLLILLDVDNETKIKGSVTLRRFLISTWLLNPFPVVIAARGSADIIPSILVLITIYFLMKAKYDSFNNKINIITSAFFFGLSVHFKLYPVIYGFPFIFFINPNYLKKDRPLFWYILNLPIKIFTNLNIDQLIFGLVSFSTIVSLITFFYYLYGWEFLYETYLYHAIRKDHRHNFSVFFYLFYLTMYSVKEVLASNFVYKALPYIASIPQMFLVALSGISLVREGECIMAIFCQTVLFVAFNKVCTSQYFLWWFILLPLALRVYLTNNIAQLDESKGIIHSASASFTPILISLGVWLITKLSWLYFAYNIEMLGQPYFLSLFHASILFLLANISIVLVFLKKSNYSSLKVKSE</sequence>
<accession>A0A2P4YWW7</accession>
<dbReference type="PANTHER" id="PTHR12886:SF0">
    <property type="entry name" value="GPI MANNOSYLTRANSFERASE 1"/>
    <property type="match status" value="1"/>
</dbReference>
<evidence type="ECO:0000256" key="9">
    <source>
        <dbReference type="ARBA" id="ARBA00022989"/>
    </source>
</evidence>
<feature type="transmembrane region" description="Helical" evidence="11">
    <location>
        <begin position="427"/>
        <end position="449"/>
    </location>
</feature>
<dbReference type="GO" id="GO:0051751">
    <property type="term" value="F:alpha-1,4-mannosyltransferase activity"/>
    <property type="evidence" value="ECO:0007669"/>
    <property type="project" value="InterPro"/>
</dbReference>
<name>A0A2P4YWW7_9CRYT</name>
<dbReference type="VEuPathDB" id="CryptoDB:CmeUKMEL1_01545"/>
<dbReference type="EC" id="2.4.1.-" evidence="11"/>
<dbReference type="UniPathway" id="UPA00196"/>
<dbReference type="EMBL" id="JIBK01000002">
    <property type="protein sequence ID" value="POM82268.1"/>
    <property type="molecule type" value="Genomic_DNA"/>
</dbReference>
<feature type="transmembrane region" description="Helical" evidence="11">
    <location>
        <begin position="18"/>
        <end position="35"/>
    </location>
</feature>
<keyword evidence="10 11" id="KW-0472">Membrane</keyword>
<dbReference type="PANTHER" id="PTHR12886">
    <property type="entry name" value="PIG-M MANNOSYLTRANSFERASE"/>
    <property type="match status" value="1"/>
</dbReference>
<dbReference type="GO" id="GO:1990529">
    <property type="term" value="C:glycosylphosphatidylinositol-mannosyltransferase I complex"/>
    <property type="evidence" value="ECO:0007669"/>
    <property type="project" value="TreeGrafter"/>
</dbReference>
<proteinExistence type="inferred from homology"/>
<comment type="function">
    <text evidence="11">Catalytic subunit of the glycosylphosphatidylinositol-mannosyltransferase I complex which catalyzes the transfer of the first mannose, via an alpha-1,4 bond from a dolichol-phosphate-mannose (Dol-P-Man) to the glucosaminyl acyl phosphatidylinositol (GlcN-(acyl)PI) intermediate to generate alpha-D-Man-(1-&gt;4)-alpha-D-GlcN-(1-&gt;6)-(1-radyl,2-acyl-sn-glycero-3-phospho)-2-acyl-inositol and participates in the sixth step of the glycosylphosphatidylinositol-anchor biosynthesis.</text>
</comment>
<dbReference type="OrthoDB" id="1741594at2759"/>
<dbReference type="GO" id="GO:0005789">
    <property type="term" value="C:endoplasmic reticulum membrane"/>
    <property type="evidence" value="ECO:0007669"/>
    <property type="project" value="UniProtKB-SubCell"/>
</dbReference>
<dbReference type="GO" id="GO:0006506">
    <property type="term" value="P:GPI anchor biosynthetic process"/>
    <property type="evidence" value="ECO:0007669"/>
    <property type="project" value="UniProtKB-UniPathway"/>
</dbReference>
<evidence type="ECO:0000313" key="13">
    <source>
        <dbReference type="Proteomes" id="UP000236928"/>
    </source>
</evidence>
<evidence type="ECO:0000313" key="12">
    <source>
        <dbReference type="EMBL" id="POM82268.1"/>
    </source>
</evidence>
<feature type="transmembrane region" description="Helical" evidence="11">
    <location>
        <begin position="386"/>
        <end position="407"/>
    </location>
</feature>
<protein>
    <recommendedName>
        <fullName evidence="11">GPI mannosyltransferase 1</fullName>
        <ecNumber evidence="11">2.4.1.-</ecNumber>
    </recommendedName>
    <alternativeName>
        <fullName evidence="11">GPI mannosyltransferase I</fullName>
    </alternativeName>
</protein>
<dbReference type="GO" id="GO:0004376">
    <property type="term" value="F:GPI mannosyltransferase activity"/>
    <property type="evidence" value="ECO:0007669"/>
    <property type="project" value="InterPro"/>
</dbReference>
<feature type="transmembrane region" description="Helical" evidence="11">
    <location>
        <begin position="241"/>
        <end position="262"/>
    </location>
</feature>
<comment type="similarity">
    <text evidence="3 11">Belongs to the PIGM family.</text>
</comment>
<evidence type="ECO:0000256" key="1">
    <source>
        <dbReference type="ARBA" id="ARBA00004477"/>
    </source>
</evidence>
<keyword evidence="4 11" id="KW-0337">GPI-anchor biosynthesis</keyword>
<feature type="transmembrane region" description="Helical" evidence="11">
    <location>
        <begin position="282"/>
        <end position="298"/>
    </location>
</feature>
<evidence type="ECO:0000256" key="2">
    <source>
        <dbReference type="ARBA" id="ARBA00004687"/>
    </source>
</evidence>
<dbReference type="InterPro" id="IPR007704">
    <property type="entry name" value="PIG-M"/>
</dbReference>